<dbReference type="EMBL" id="RWKW01000088">
    <property type="protein sequence ID" value="RST84572.1"/>
    <property type="molecule type" value="Genomic_DNA"/>
</dbReference>
<dbReference type="CDD" id="cd06581">
    <property type="entry name" value="TM_PBP1_LivM_like"/>
    <property type="match status" value="1"/>
</dbReference>
<feature type="transmembrane region" description="Helical" evidence="6">
    <location>
        <begin position="183"/>
        <end position="204"/>
    </location>
</feature>
<accession>A0A3R9ZPF8</accession>
<evidence type="ECO:0000256" key="2">
    <source>
        <dbReference type="ARBA" id="ARBA00022475"/>
    </source>
</evidence>
<dbReference type="Proteomes" id="UP000278398">
    <property type="component" value="Unassembled WGS sequence"/>
</dbReference>
<feature type="transmembrane region" description="Helical" evidence="6">
    <location>
        <begin position="100"/>
        <end position="119"/>
    </location>
</feature>
<gene>
    <name evidence="7" type="ORF">EJC49_20225</name>
</gene>
<dbReference type="PANTHER" id="PTHR30482:SF17">
    <property type="entry name" value="ABC TRANSPORTER ATP-BINDING PROTEIN"/>
    <property type="match status" value="1"/>
</dbReference>
<sequence length="364" mass="38858">MSAPASSAWRVETRTRAATGFSVFAVLLVAIAFAAPFFVSRSLLQDLFLILTMLVLAQNWNLLAGYAGLVSVGQQAFVGFGAYAMFACVSLGGLDPILAVLIAGVAAAMLSVATGFFVFRLQGAYFAIGTWVVAEVVRLVLAQWRALGGGTGTSLPNAAIRDMAAVQWIAEAFSVRSAQAADILTYWLALILCCATIGFIYWLLRTRQGLGLSAVRDNQEAARSVGVDARRIKWAVYVSVAFVTGMAGALIYVQKARISPDAAFSVVDWTAYVIFIVVIGGIGTLEGPIIGVIVFFLLQKTLADYGSWYLLVLGLIGIAIMLFAPRGLWGLFSDRTGIQFFPVRRILKGGPSTDHQGTRGGPHG</sequence>
<evidence type="ECO:0000256" key="6">
    <source>
        <dbReference type="SAM" id="Phobius"/>
    </source>
</evidence>
<dbReference type="RefSeq" id="WP_126701745.1">
    <property type="nucleotide sequence ID" value="NZ_RWKW01000088.1"/>
</dbReference>
<comment type="subcellular location">
    <subcellularLocation>
        <location evidence="1">Cell membrane</location>
        <topology evidence="1">Multi-pass membrane protein</topology>
    </subcellularLocation>
</comment>
<dbReference type="OrthoDB" id="9804361at2"/>
<organism evidence="7 8">
    <name type="scientific">Aquibium carbonis</name>
    <dbReference type="NCBI Taxonomy" id="2495581"/>
    <lineage>
        <taxon>Bacteria</taxon>
        <taxon>Pseudomonadati</taxon>
        <taxon>Pseudomonadota</taxon>
        <taxon>Alphaproteobacteria</taxon>
        <taxon>Hyphomicrobiales</taxon>
        <taxon>Phyllobacteriaceae</taxon>
        <taxon>Aquibium</taxon>
    </lineage>
</organism>
<feature type="transmembrane region" description="Helical" evidence="6">
    <location>
        <begin position="273"/>
        <end position="298"/>
    </location>
</feature>
<dbReference type="InterPro" id="IPR043428">
    <property type="entry name" value="LivM-like"/>
</dbReference>
<dbReference type="GO" id="GO:0015658">
    <property type="term" value="F:branched-chain amino acid transmembrane transporter activity"/>
    <property type="evidence" value="ECO:0007669"/>
    <property type="project" value="InterPro"/>
</dbReference>
<evidence type="ECO:0000256" key="3">
    <source>
        <dbReference type="ARBA" id="ARBA00022692"/>
    </source>
</evidence>
<keyword evidence="8" id="KW-1185">Reference proteome</keyword>
<dbReference type="PANTHER" id="PTHR30482">
    <property type="entry name" value="HIGH-AFFINITY BRANCHED-CHAIN AMINO ACID TRANSPORT SYSTEM PERMEASE"/>
    <property type="match status" value="1"/>
</dbReference>
<keyword evidence="3 6" id="KW-0812">Transmembrane</keyword>
<keyword evidence="5 6" id="KW-0472">Membrane</keyword>
<evidence type="ECO:0000313" key="7">
    <source>
        <dbReference type="EMBL" id="RST84572.1"/>
    </source>
</evidence>
<evidence type="ECO:0000256" key="1">
    <source>
        <dbReference type="ARBA" id="ARBA00004651"/>
    </source>
</evidence>
<feature type="transmembrane region" description="Helical" evidence="6">
    <location>
        <begin position="126"/>
        <end position="146"/>
    </location>
</feature>
<feature type="transmembrane region" description="Helical" evidence="6">
    <location>
        <begin position="21"/>
        <end position="41"/>
    </location>
</feature>
<feature type="transmembrane region" description="Helical" evidence="6">
    <location>
        <begin position="76"/>
        <end position="94"/>
    </location>
</feature>
<name>A0A3R9ZPF8_9HYPH</name>
<reference evidence="7 8" key="1">
    <citation type="submission" date="2018-12" db="EMBL/GenBank/DDBJ databases">
        <title>Mesorhizobium carbonis sp. nov., isolated from coal mine water.</title>
        <authorList>
            <person name="Xin W."/>
            <person name="Xu Z."/>
            <person name="Xiang F."/>
            <person name="Zhang J."/>
            <person name="Xi L."/>
            <person name="Liu J."/>
        </authorList>
    </citation>
    <scope>NUCLEOTIDE SEQUENCE [LARGE SCALE GENOMIC DNA]</scope>
    <source>
        <strain evidence="7 8">B2.3</strain>
    </source>
</reference>
<dbReference type="InterPro" id="IPR001851">
    <property type="entry name" value="ABC_transp_permease"/>
</dbReference>
<evidence type="ECO:0000313" key="8">
    <source>
        <dbReference type="Proteomes" id="UP000278398"/>
    </source>
</evidence>
<evidence type="ECO:0000256" key="5">
    <source>
        <dbReference type="ARBA" id="ARBA00023136"/>
    </source>
</evidence>
<feature type="transmembrane region" description="Helical" evidence="6">
    <location>
        <begin position="234"/>
        <end position="253"/>
    </location>
</feature>
<dbReference type="GO" id="GO:0005886">
    <property type="term" value="C:plasma membrane"/>
    <property type="evidence" value="ECO:0007669"/>
    <property type="project" value="UniProtKB-SubCell"/>
</dbReference>
<keyword evidence="4 6" id="KW-1133">Transmembrane helix</keyword>
<protein>
    <submittedName>
        <fullName evidence="7">Branched-chain amino acid ABC transporter permease</fullName>
    </submittedName>
</protein>
<dbReference type="AlphaFoldDB" id="A0A3R9ZPF8"/>
<keyword evidence="2" id="KW-1003">Cell membrane</keyword>
<dbReference type="Pfam" id="PF02653">
    <property type="entry name" value="BPD_transp_2"/>
    <property type="match status" value="1"/>
</dbReference>
<evidence type="ECO:0000256" key="4">
    <source>
        <dbReference type="ARBA" id="ARBA00022989"/>
    </source>
</evidence>
<proteinExistence type="predicted"/>
<feature type="transmembrane region" description="Helical" evidence="6">
    <location>
        <begin position="305"/>
        <end position="324"/>
    </location>
</feature>
<comment type="caution">
    <text evidence="7">The sequence shown here is derived from an EMBL/GenBank/DDBJ whole genome shotgun (WGS) entry which is preliminary data.</text>
</comment>
<feature type="transmembrane region" description="Helical" evidence="6">
    <location>
        <begin position="47"/>
        <end position="69"/>
    </location>
</feature>